<dbReference type="EMBL" id="ML178845">
    <property type="protein sequence ID" value="TFK97727.1"/>
    <property type="molecule type" value="Genomic_DNA"/>
</dbReference>
<dbReference type="InterPro" id="IPR036852">
    <property type="entry name" value="Peptidase_S8/S53_dom_sf"/>
</dbReference>
<keyword evidence="2" id="KW-1185">Reference proteome</keyword>
<dbReference type="GO" id="GO:0004252">
    <property type="term" value="F:serine-type endopeptidase activity"/>
    <property type="evidence" value="ECO:0007669"/>
    <property type="project" value="InterPro"/>
</dbReference>
<dbReference type="GO" id="GO:0006508">
    <property type="term" value="P:proteolysis"/>
    <property type="evidence" value="ECO:0007669"/>
    <property type="project" value="InterPro"/>
</dbReference>
<dbReference type="Gene3D" id="3.40.50.200">
    <property type="entry name" value="Peptidase S8/S53 domain"/>
    <property type="match status" value="1"/>
</dbReference>
<name>A0A5C3Q971_9AGAR</name>
<accession>A0A5C3Q971</accession>
<evidence type="ECO:0000313" key="2">
    <source>
        <dbReference type="Proteomes" id="UP000305067"/>
    </source>
</evidence>
<organism evidence="1 2">
    <name type="scientific">Pterulicium gracile</name>
    <dbReference type="NCBI Taxonomy" id="1884261"/>
    <lineage>
        <taxon>Eukaryota</taxon>
        <taxon>Fungi</taxon>
        <taxon>Dikarya</taxon>
        <taxon>Basidiomycota</taxon>
        <taxon>Agaricomycotina</taxon>
        <taxon>Agaricomycetes</taxon>
        <taxon>Agaricomycetidae</taxon>
        <taxon>Agaricales</taxon>
        <taxon>Pleurotineae</taxon>
        <taxon>Pterulaceae</taxon>
        <taxon>Pterulicium</taxon>
    </lineage>
</organism>
<protein>
    <submittedName>
        <fullName evidence="1">Uncharacterized protein</fullName>
    </submittedName>
</protein>
<proteinExistence type="predicted"/>
<dbReference type="OrthoDB" id="409122at2759"/>
<evidence type="ECO:0000313" key="1">
    <source>
        <dbReference type="EMBL" id="TFK97727.1"/>
    </source>
</evidence>
<dbReference type="Proteomes" id="UP000305067">
    <property type="component" value="Unassembled WGS sequence"/>
</dbReference>
<dbReference type="AlphaFoldDB" id="A0A5C3Q971"/>
<sequence>MTSLMNISPNTRATYMSLWTADAGLDDPMTWFLDQAAYLLSLSSPPEILTLHRFIPEASVDPDLARALCNAYGQLAARGVTILVILHSTALTLDTALIGFTCQSLPAAHSTLSIPLLTRCTSSTHSSATSVGGTELPSGCETTLTSNNGGFSTLISHLWLILEASFPIAATAFGSIDSS</sequence>
<reference evidence="1 2" key="1">
    <citation type="journal article" date="2019" name="Nat. Ecol. Evol.">
        <title>Megaphylogeny resolves global patterns of mushroom evolution.</title>
        <authorList>
            <person name="Varga T."/>
            <person name="Krizsan K."/>
            <person name="Foldi C."/>
            <person name="Dima B."/>
            <person name="Sanchez-Garcia M."/>
            <person name="Sanchez-Ramirez S."/>
            <person name="Szollosi G.J."/>
            <person name="Szarkandi J.G."/>
            <person name="Papp V."/>
            <person name="Albert L."/>
            <person name="Andreopoulos W."/>
            <person name="Angelini C."/>
            <person name="Antonin V."/>
            <person name="Barry K.W."/>
            <person name="Bougher N.L."/>
            <person name="Buchanan P."/>
            <person name="Buyck B."/>
            <person name="Bense V."/>
            <person name="Catcheside P."/>
            <person name="Chovatia M."/>
            <person name="Cooper J."/>
            <person name="Damon W."/>
            <person name="Desjardin D."/>
            <person name="Finy P."/>
            <person name="Geml J."/>
            <person name="Haridas S."/>
            <person name="Hughes K."/>
            <person name="Justo A."/>
            <person name="Karasinski D."/>
            <person name="Kautmanova I."/>
            <person name="Kiss B."/>
            <person name="Kocsube S."/>
            <person name="Kotiranta H."/>
            <person name="LaButti K.M."/>
            <person name="Lechner B.E."/>
            <person name="Liimatainen K."/>
            <person name="Lipzen A."/>
            <person name="Lukacs Z."/>
            <person name="Mihaltcheva S."/>
            <person name="Morgado L.N."/>
            <person name="Niskanen T."/>
            <person name="Noordeloos M.E."/>
            <person name="Ohm R.A."/>
            <person name="Ortiz-Santana B."/>
            <person name="Ovrebo C."/>
            <person name="Racz N."/>
            <person name="Riley R."/>
            <person name="Savchenko A."/>
            <person name="Shiryaev A."/>
            <person name="Soop K."/>
            <person name="Spirin V."/>
            <person name="Szebenyi C."/>
            <person name="Tomsovsky M."/>
            <person name="Tulloss R.E."/>
            <person name="Uehling J."/>
            <person name="Grigoriev I.V."/>
            <person name="Vagvolgyi C."/>
            <person name="Papp T."/>
            <person name="Martin F.M."/>
            <person name="Miettinen O."/>
            <person name="Hibbett D.S."/>
            <person name="Nagy L.G."/>
        </authorList>
    </citation>
    <scope>NUCLEOTIDE SEQUENCE [LARGE SCALE GENOMIC DNA]</scope>
    <source>
        <strain evidence="1 2">CBS 309.79</strain>
    </source>
</reference>
<gene>
    <name evidence="1" type="ORF">BDV98DRAFT_256030</name>
</gene>